<dbReference type="Gene3D" id="1.10.3230.30">
    <property type="entry name" value="Phage gp6-like head-tail connector protein"/>
    <property type="match status" value="1"/>
</dbReference>
<keyword evidence="2" id="KW-1185">Reference proteome</keyword>
<dbReference type="eggNOG" id="ENOG50314EY">
    <property type="taxonomic scope" value="Bacteria"/>
</dbReference>
<organism evidence="1 2">
    <name type="scientific">Pseudoalteromonas piratica</name>
    <dbReference type="NCBI Taxonomy" id="1348114"/>
    <lineage>
        <taxon>Bacteria</taxon>
        <taxon>Pseudomonadati</taxon>
        <taxon>Pseudomonadota</taxon>
        <taxon>Gammaproteobacteria</taxon>
        <taxon>Alteromonadales</taxon>
        <taxon>Pseudoalteromonadaceae</taxon>
        <taxon>Pseudoalteromonas</taxon>
    </lineage>
</organism>
<dbReference type="STRING" id="1348114.OM33_08500"/>
<dbReference type="NCBIfam" id="TIGR01560">
    <property type="entry name" value="put_DNA_pack"/>
    <property type="match status" value="1"/>
</dbReference>
<evidence type="ECO:0000313" key="1">
    <source>
        <dbReference type="EMBL" id="AIY65194.1"/>
    </source>
</evidence>
<evidence type="ECO:0008006" key="3">
    <source>
        <dbReference type="Google" id="ProtNLM"/>
    </source>
</evidence>
<dbReference type="CDD" id="cd08054">
    <property type="entry name" value="gp6"/>
    <property type="match status" value="1"/>
</dbReference>
<dbReference type="RefSeq" id="WP_038640851.1">
    <property type="nucleotide sequence ID" value="NZ_CP009888.1"/>
</dbReference>
<reference evidence="1 2" key="1">
    <citation type="submission" date="2014-11" db="EMBL/GenBank/DDBJ databases">
        <title>Complete Genome Sequence of Pseudoalteromonas sp. Strain OCN003 Isolated from Kaneohe Bay, Oahu, Hawaii.</title>
        <authorList>
            <person name="Beurmann S."/>
            <person name="Videau P."/>
            <person name="Ushijima B."/>
            <person name="Smith A.M."/>
            <person name="Aeby G.S."/>
            <person name="Callahan S.M."/>
            <person name="Belcaid M."/>
        </authorList>
    </citation>
    <scope>NUCLEOTIDE SEQUENCE [LARGE SCALE GENOMIC DNA]</scope>
    <source>
        <strain evidence="1 2">OCN003</strain>
    </source>
</reference>
<dbReference type="InterPro" id="IPR021146">
    <property type="entry name" value="Phage_gp6-like_head-tail"/>
</dbReference>
<dbReference type="AlphaFoldDB" id="A0A0A7EEZ7"/>
<accession>A0A0A7EEZ7</accession>
<dbReference type="EMBL" id="CP009888">
    <property type="protein sequence ID" value="AIY65194.1"/>
    <property type="molecule type" value="Genomic_DNA"/>
</dbReference>
<dbReference type="OrthoDB" id="8452319at2"/>
<sequence>MVVELAQAKQQLNIDHTLDDSFITSLITASLGLIEGKLQRPIFNTQGEAGDVANAIVIEDLKASSKAALQQAILLVVSDLYVNRESTTDAQQYENRALSALLASFDEVVIG</sequence>
<dbReference type="InterPro" id="IPR006450">
    <property type="entry name" value="Phage_HK97_gp6-like"/>
</dbReference>
<name>A0A0A7EEZ7_9GAMM</name>
<proteinExistence type="predicted"/>
<protein>
    <recommendedName>
        <fullName evidence="3">Phage gp6-like head-tail connector protein</fullName>
    </recommendedName>
</protein>
<dbReference type="HOGENOM" id="CLU_2156231_0_0_6"/>
<gene>
    <name evidence="1" type="ORF">OM33_08500</name>
</gene>
<dbReference type="KEGG" id="pseo:OM33_08500"/>
<dbReference type="Proteomes" id="UP000030341">
    <property type="component" value="Chromosome 1"/>
</dbReference>
<dbReference type="Pfam" id="PF05135">
    <property type="entry name" value="Phage_connect_1"/>
    <property type="match status" value="1"/>
</dbReference>
<evidence type="ECO:0000313" key="2">
    <source>
        <dbReference type="Proteomes" id="UP000030341"/>
    </source>
</evidence>